<accession>A0A238C0B0</accession>
<dbReference type="PANTHER" id="PTHR45626">
    <property type="entry name" value="TRANSCRIPTION TERMINATION FACTOR 2-RELATED"/>
    <property type="match status" value="1"/>
</dbReference>
<dbReference type="SMART" id="SM00487">
    <property type="entry name" value="DEXDc"/>
    <property type="match status" value="1"/>
</dbReference>
<feature type="region of interest" description="Disordered" evidence="4">
    <location>
        <begin position="75"/>
        <end position="98"/>
    </location>
</feature>
<dbReference type="Pfam" id="PF00176">
    <property type="entry name" value="SNF2-rel_dom"/>
    <property type="match status" value="1"/>
</dbReference>
<evidence type="ECO:0000313" key="8">
    <source>
        <dbReference type="Proteomes" id="UP000242913"/>
    </source>
</evidence>
<keyword evidence="8" id="KW-1185">Reference proteome</keyword>
<dbReference type="GO" id="GO:0008094">
    <property type="term" value="F:ATP-dependent activity, acting on DNA"/>
    <property type="evidence" value="ECO:0007669"/>
    <property type="project" value="TreeGrafter"/>
</dbReference>
<proteinExistence type="predicted"/>
<dbReference type="SUPFAM" id="SSF52540">
    <property type="entry name" value="P-loop containing nucleoside triphosphate hydrolases"/>
    <property type="match status" value="2"/>
</dbReference>
<dbReference type="InterPro" id="IPR050628">
    <property type="entry name" value="SNF2_RAD54_helicase_TF"/>
</dbReference>
<keyword evidence="2" id="KW-0378">Hydrolase</keyword>
<dbReference type="CDD" id="cd18793">
    <property type="entry name" value="SF2_C_SNF"/>
    <property type="match status" value="1"/>
</dbReference>
<feature type="domain" description="Helicase ATP-binding" evidence="5">
    <location>
        <begin position="469"/>
        <end position="693"/>
    </location>
</feature>
<feature type="domain" description="Helicase C-terminal" evidence="6">
    <location>
        <begin position="940"/>
        <end position="1099"/>
    </location>
</feature>
<keyword evidence="1" id="KW-0547">Nucleotide-binding</keyword>
<evidence type="ECO:0000259" key="5">
    <source>
        <dbReference type="PROSITE" id="PS51192"/>
    </source>
</evidence>
<evidence type="ECO:0000256" key="2">
    <source>
        <dbReference type="ARBA" id="ARBA00022801"/>
    </source>
</evidence>
<dbReference type="PROSITE" id="PS51192">
    <property type="entry name" value="HELICASE_ATP_BIND_1"/>
    <property type="match status" value="1"/>
</dbReference>
<dbReference type="SMART" id="SM00490">
    <property type="entry name" value="HELICc"/>
    <property type="match status" value="1"/>
</dbReference>
<dbReference type="Proteomes" id="UP000242913">
    <property type="component" value="Unassembled WGS sequence"/>
</dbReference>
<dbReference type="InterPro" id="IPR014001">
    <property type="entry name" value="Helicase_ATP-bd"/>
</dbReference>
<sequence>MFSNDDMIMRKIEQQAEHENFPSANNCLIPALDLVSPIGKIRQREPGPITSTPRVNATDLRVKIFQDIALSSNEKEPSAKLSSANDISNSSERNLHSIDRVDRSRSILSAVASPLELEKKEKKHGQLMVKNFHEKRKIAWGYIGQAADALEISTLKSPLADDKVPDSPMQINNCNINDMFTTSGNSKIREMQETLLENMAISTQFTISLKDEIINDDSCSSFLVEKENTPMSNEIESINVSSSLSESSICISSVNSPSEVSNNIEECVLITANELAATSIHDASEDDCQIINSFSLPHSASTLEFAHKIPSTLSRMELETQLNNLENLKRSANLSKLPDFGRRLLEKIKILQRKLNSLDAFEKNENVIPYGLNFNYSDKSIENEGADIIQKKEGPQIISPQAITGGRRLFGGKMTNNRIYLANAVTGQVIAQMHSSLANIPENVKTDTPTSLLTELMPHQKEGLTWLLWREKQSLPGGILADDMGLGKTLSMISLIVNVKERRMQKAMVIDGLNKKVTKDSYLIPSRATLIVAPASLIFQWEAEFQKHVKSDFLSRYLLYGPKHKRDISAKCLARYDVVITTYGIVSSELTEKFTAANIEDERNNNDTSDSDDEKNGKGKIKRKVSKNSGSALTKIAWERIILDEAHQIKNRTSLVSKACCKIHAAIRWCLTGTPIHNNLWDLYSLIRPYKVLFNVENCFRFLRVAPFDEEAVWKEYILSAHSSSQRLNTLVKGLLLRREKNQLCTKTNKPIIDLRSRMCEKIVMKLEGIEKKVYDYMFQVSRQQVKELIKTREEKERDLYGIKRTNTMNKPARNPFLEKVDLATVILRPLAKVTLIARKFVTGGSRTIRNNDNFQTMTCVLTLLMRLRQACVHFALINQAVNMEALQLLGVEEDDNAEILSEHFSNMSLLDEKAFTTKLLLDNGNQIEQLFQETFVSTKIKKLFEHVEYALSCGDKCVIVSQWTSLLNILEYHLKRKQILYTSISGKVSSSDRQNRANSFNEVDSGPRIMLLSLTAGGVGLNLVGGNHLFLIDLHWNPALEQQACDRIYRIGQTKNVFIHKLVCLDTIEERVLALQQIKQTLAKDVLQGVASKKLSKLTIADLKYLFDLGRPRDNLANFGGTICPSKFISGSTSSDINTGSLIANAVVEK</sequence>
<dbReference type="GO" id="GO:0005524">
    <property type="term" value="F:ATP binding"/>
    <property type="evidence" value="ECO:0007669"/>
    <property type="project" value="UniProtKB-KW"/>
</dbReference>
<organism evidence="7 8">
    <name type="scientific">Onchocerca flexuosa</name>
    <dbReference type="NCBI Taxonomy" id="387005"/>
    <lineage>
        <taxon>Eukaryota</taxon>
        <taxon>Metazoa</taxon>
        <taxon>Ecdysozoa</taxon>
        <taxon>Nematoda</taxon>
        <taxon>Chromadorea</taxon>
        <taxon>Rhabditida</taxon>
        <taxon>Spirurina</taxon>
        <taxon>Spiruromorpha</taxon>
        <taxon>Filarioidea</taxon>
        <taxon>Onchocercidae</taxon>
        <taxon>Onchocerca</taxon>
    </lineage>
</organism>
<evidence type="ECO:0000256" key="1">
    <source>
        <dbReference type="ARBA" id="ARBA00022741"/>
    </source>
</evidence>
<protein>
    <submittedName>
        <fullName evidence="7">Protein, SNF2 family</fullName>
    </submittedName>
</protein>
<gene>
    <name evidence="7" type="ORF">X798_02075</name>
</gene>
<dbReference type="Gene3D" id="3.40.50.10810">
    <property type="entry name" value="Tandem AAA-ATPase domain"/>
    <property type="match status" value="1"/>
</dbReference>
<reference evidence="7 8" key="1">
    <citation type="submission" date="2015-12" db="EMBL/GenBank/DDBJ databases">
        <title>Draft genome of the nematode, Onchocerca flexuosa.</title>
        <authorList>
            <person name="Mitreva M."/>
        </authorList>
    </citation>
    <scope>NUCLEOTIDE SEQUENCE [LARGE SCALE GENOMIC DNA]</scope>
    <source>
        <strain evidence="7">Red Deer</strain>
    </source>
</reference>
<dbReference type="InterPro" id="IPR001650">
    <property type="entry name" value="Helicase_C-like"/>
</dbReference>
<dbReference type="OrthoDB" id="423559at2759"/>
<dbReference type="InterPro" id="IPR049730">
    <property type="entry name" value="SNF2/RAD54-like_C"/>
</dbReference>
<dbReference type="InterPro" id="IPR027417">
    <property type="entry name" value="P-loop_NTPase"/>
</dbReference>
<name>A0A238C0B0_9BILA</name>
<dbReference type="InterPro" id="IPR000330">
    <property type="entry name" value="SNF2_N"/>
</dbReference>
<dbReference type="EMBL" id="KZ269983">
    <property type="protein sequence ID" value="OZC10931.1"/>
    <property type="molecule type" value="Genomic_DNA"/>
</dbReference>
<dbReference type="GO" id="GO:0005634">
    <property type="term" value="C:nucleus"/>
    <property type="evidence" value="ECO:0007669"/>
    <property type="project" value="TreeGrafter"/>
</dbReference>
<evidence type="ECO:0000256" key="3">
    <source>
        <dbReference type="ARBA" id="ARBA00022840"/>
    </source>
</evidence>
<evidence type="ECO:0000256" key="4">
    <source>
        <dbReference type="SAM" id="MobiDB-lite"/>
    </source>
</evidence>
<dbReference type="GO" id="GO:0016787">
    <property type="term" value="F:hydrolase activity"/>
    <property type="evidence" value="ECO:0007669"/>
    <property type="project" value="UniProtKB-KW"/>
</dbReference>
<evidence type="ECO:0000259" key="6">
    <source>
        <dbReference type="PROSITE" id="PS51194"/>
    </source>
</evidence>
<dbReference type="PROSITE" id="PS51194">
    <property type="entry name" value="HELICASE_CTER"/>
    <property type="match status" value="1"/>
</dbReference>
<feature type="compositionally biased region" description="Polar residues" evidence="4">
    <location>
        <begin position="80"/>
        <end position="92"/>
    </location>
</feature>
<dbReference type="InterPro" id="IPR038718">
    <property type="entry name" value="SNF2-like_sf"/>
</dbReference>
<dbReference type="GO" id="GO:0006281">
    <property type="term" value="P:DNA repair"/>
    <property type="evidence" value="ECO:0007669"/>
    <property type="project" value="TreeGrafter"/>
</dbReference>
<dbReference type="Gene3D" id="3.40.50.300">
    <property type="entry name" value="P-loop containing nucleotide triphosphate hydrolases"/>
    <property type="match status" value="1"/>
</dbReference>
<dbReference type="CDD" id="cd18008">
    <property type="entry name" value="DEXDc_SHPRH-like"/>
    <property type="match status" value="1"/>
</dbReference>
<evidence type="ECO:0000313" key="7">
    <source>
        <dbReference type="EMBL" id="OZC10931.1"/>
    </source>
</evidence>
<dbReference type="PANTHER" id="PTHR45626:SF50">
    <property type="entry name" value="TRANSCRIPTION TERMINATION FACTOR 2"/>
    <property type="match status" value="1"/>
</dbReference>
<dbReference type="Pfam" id="PF00271">
    <property type="entry name" value="Helicase_C"/>
    <property type="match status" value="1"/>
</dbReference>
<feature type="region of interest" description="Disordered" evidence="4">
    <location>
        <begin position="601"/>
        <end position="626"/>
    </location>
</feature>
<keyword evidence="3" id="KW-0067">ATP-binding</keyword>
<dbReference type="AlphaFoldDB" id="A0A238C0B0"/>